<feature type="compositionally biased region" description="Basic residues" evidence="3">
    <location>
        <begin position="240"/>
        <end position="260"/>
    </location>
</feature>
<dbReference type="InterPro" id="IPR058923">
    <property type="entry name" value="RCC1-like_dom"/>
</dbReference>
<dbReference type="PROSITE" id="PS00626">
    <property type="entry name" value="RCC1_2"/>
    <property type="match status" value="2"/>
</dbReference>
<feature type="region of interest" description="Disordered" evidence="3">
    <location>
        <begin position="237"/>
        <end position="260"/>
    </location>
</feature>
<keyword evidence="2" id="KW-0677">Repeat</keyword>
<feature type="region of interest" description="Disordered" evidence="3">
    <location>
        <begin position="278"/>
        <end position="316"/>
    </location>
</feature>
<dbReference type="PATRIC" id="fig|1555112.3.peg.876"/>
<dbReference type="PRINTS" id="PR00633">
    <property type="entry name" value="RCCNDNSATION"/>
</dbReference>
<evidence type="ECO:0000256" key="1">
    <source>
        <dbReference type="ARBA" id="ARBA00022658"/>
    </source>
</evidence>
<sequence>MSIRGRRAARTLVTCVAVMLGVALILRPASSASSSVAAVAAGDLHSLARQTDGTVWTWGDNDAGQLGDGTTLDRNTPARVDGLNGVAAVAAGSYHNLALKEDGTIWAWGRNNLGQLGDGTTTTTRPTPVQVSGLTGVVDVAAGWDHSLALRSDGTVWAWGYNAFGQVGIGSTTEQHTPVQISGLTGIVAVAGGGYHSLALKSDGTVWAWGYNSTGQLGDGTTTDRYTPVRVAFPANSPPRGRRWCRPHGARGHPGHPGRLRLLRPRCRPAHLRLVLRLPPGGQQSRPGGRRHGDTILHSRRGGLVRGPARGERRHG</sequence>
<dbReference type="PROSITE" id="PS50012">
    <property type="entry name" value="RCC1_3"/>
    <property type="match status" value="4"/>
</dbReference>
<dbReference type="InterPro" id="IPR000408">
    <property type="entry name" value="Reg_chr_condens"/>
</dbReference>
<dbReference type="GO" id="GO:0005737">
    <property type="term" value="C:cytoplasm"/>
    <property type="evidence" value="ECO:0007669"/>
    <property type="project" value="TreeGrafter"/>
</dbReference>
<keyword evidence="1" id="KW-0344">Guanine-nucleotide releasing factor</keyword>
<dbReference type="InterPro" id="IPR009091">
    <property type="entry name" value="RCC1/BLIP-II"/>
</dbReference>
<dbReference type="GO" id="GO:0005085">
    <property type="term" value="F:guanyl-nucleotide exchange factor activity"/>
    <property type="evidence" value="ECO:0007669"/>
    <property type="project" value="TreeGrafter"/>
</dbReference>
<reference evidence="6" key="1">
    <citation type="submission" date="2015-07" db="EMBL/GenBank/DDBJ databases">
        <title>Complete genome sequence and phylogenetic analysis of Limnochorda pilosa.</title>
        <authorList>
            <person name="Watanabe M."/>
            <person name="Kojima H."/>
            <person name="Fukui M."/>
        </authorList>
    </citation>
    <scope>NUCLEOTIDE SEQUENCE [LARGE SCALE GENOMIC DNA]</scope>
    <source>
        <strain evidence="6">HC45</strain>
    </source>
</reference>
<keyword evidence="6" id="KW-1185">Reference proteome</keyword>
<reference evidence="6" key="2">
    <citation type="journal article" date="2016" name="Int. J. Syst. Evol. Microbiol.">
        <title>Complete genome sequence and cell structure of Limnochorda pilosa, a Gram-negative spore-former within the phylum Firmicutes.</title>
        <authorList>
            <person name="Watanabe M."/>
            <person name="Kojima H."/>
            <person name="Fukui M."/>
        </authorList>
    </citation>
    <scope>NUCLEOTIDE SEQUENCE [LARGE SCALE GENOMIC DNA]</scope>
    <source>
        <strain evidence="6">HC45</strain>
    </source>
</reference>
<dbReference type="KEGG" id="lpil:LIP_0843"/>
<gene>
    <name evidence="5" type="ORF">LIP_0843</name>
</gene>
<dbReference type="Pfam" id="PF25390">
    <property type="entry name" value="WD40_RLD"/>
    <property type="match status" value="1"/>
</dbReference>
<dbReference type="Proteomes" id="UP000065807">
    <property type="component" value="Chromosome"/>
</dbReference>
<accession>A0A0K2SHZ4</accession>
<dbReference type="STRING" id="1555112.LIP_0843"/>
<feature type="domain" description="RCC1-like" evidence="4">
    <location>
        <begin position="31"/>
        <end position="232"/>
    </location>
</feature>
<dbReference type="PANTHER" id="PTHR45982:SF1">
    <property type="entry name" value="REGULATOR OF CHROMOSOME CONDENSATION"/>
    <property type="match status" value="1"/>
</dbReference>
<evidence type="ECO:0000256" key="3">
    <source>
        <dbReference type="SAM" id="MobiDB-lite"/>
    </source>
</evidence>
<evidence type="ECO:0000313" key="5">
    <source>
        <dbReference type="EMBL" id="BAS26700.1"/>
    </source>
</evidence>
<organism evidence="5 6">
    <name type="scientific">Limnochorda pilosa</name>
    <dbReference type="NCBI Taxonomy" id="1555112"/>
    <lineage>
        <taxon>Bacteria</taxon>
        <taxon>Bacillati</taxon>
        <taxon>Bacillota</taxon>
        <taxon>Limnochordia</taxon>
        <taxon>Limnochordales</taxon>
        <taxon>Limnochordaceae</taxon>
        <taxon>Limnochorda</taxon>
    </lineage>
</organism>
<name>A0A0K2SHZ4_LIMPI</name>
<dbReference type="InterPro" id="IPR051553">
    <property type="entry name" value="Ran_GTPase-activating"/>
</dbReference>
<dbReference type="AlphaFoldDB" id="A0A0K2SHZ4"/>
<evidence type="ECO:0000259" key="4">
    <source>
        <dbReference type="Pfam" id="PF25390"/>
    </source>
</evidence>
<evidence type="ECO:0000256" key="2">
    <source>
        <dbReference type="ARBA" id="ARBA00022737"/>
    </source>
</evidence>
<protein>
    <recommendedName>
        <fullName evidence="4">RCC1-like domain-containing protein</fullName>
    </recommendedName>
</protein>
<proteinExistence type="predicted"/>
<dbReference type="Gene3D" id="2.130.10.30">
    <property type="entry name" value="Regulator of chromosome condensation 1/beta-lactamase-inhibitor protein II"/>
    <property type="match status" value="1"/>
</dbReference>
<dbReference type="EMBL" id="AP014924">
    <property type="protein sequence ID" value="BAS26700.1"/>
    <property type="molecule type" value="Genomic_DNA"/>
</dbReference>
<dbReference type="SUPFAM" id="SSF50985">
    <property type="entry name" value="RCC1/BLIP-II"/>
    <property type="match status" value="1"/>
</dbReference>
<evidence type="ECO:0000313" key="6">
    <source>
        <dbReference type="Proteomes" id="UP000065807"/>
    </source>
</evidence>
<dbReference type="PANTHER" id="PTHR45982">
    <property type="entry name" value="REGULATOR OF CHROMOSOME CONDENSATION"/>
    <property type="match status" value="1"/>
</dbReference>